<accession>A0A0R2MN58</accession>
<dbReference type="InterPro" id="IPR012441">
    <property type="entry name" value="DUF1643"/>
</dbReference>
<organism evidence="1 2">
    <name type="scientific">Lacticaseibacillus saniviri JCM 17471 = DSM 24301</name>
    <dbReference type="NCBI Taxonomy" id="1293598"/>
    <lineage>
        <taxon>Bacteria</taxon>
        <taxon>Bacillati</taxon>
        <taxon>Bacillota</taxon>
        <taxon>Bacilli</taxon>
        <taxon>Lactobacillales</taxon>
        <taxon>Lactobacillaceae</taxon>
        <taxon>Lacticaseibacillus</taxon>
    </lineage>
</organism>
<dbReference type="AlphaFoldDB" id="A0A0R2MN58"/>
<evidence type="ECO:0000313" key="2">
    <source>
        <dbReference type="Proteomes" id="UP000050969"/>
    </source>
</evidence>
<comment type="caution">
    <text evidence="1">The sequence shown here is derived from an EMBL/GenBank/DDBJ whole genome shotgun (WGS) entry which is preliminary data.</text>
</comment>
<protein>
    <submittedName>
        <fullName evidence="1">Uncharacterized protein</fullName>
    </submittedName>
</protein>
<dbReference type="STRING" id="1293598.IV56_GL000226"/>
<dbReference type="Proteomes" id="UP000050969">
    <property type="component" value="Unassembled WGS sequence"/>
</dbReference>
<name>A0A0R2MN58_9LACO</name>
<dbReference type="Pfam" id="PF07799">
    <property type="entry name" value="DUF1643"/>
    <property type="match status" value="1"/>
</dbReference>
<dbReference type="EMBL" id="JQCE01000075">
    <property type="protein sequence ID" value="KRO15137.1"/>
    <property type="molecule type" value="Genomic_DNA"/>
</dbReference>
<dbReference type="PATRIC" id="fig|1293598.4.peg.240"/>
<keyword evidence="2" id="KW-1185">Reference proteome</keyword>
<proteinExistence type="predicted"/>
<reference evidence="1 2" key="1">
    <citation type="journal article" date="2015" name="Genome Announc.">
        <title>Expanding the biotechnology potential of lactobacilli through comparative genomics of 213 strains and associated genera.</title>
        <authorList>
            <person name="Sun Z."/>
            <person name="Harris H.M."/>
            <person name="McCann A."/>
            <person name="Guo C."/>
            <person name="Argimon S."/>
            <person name="Zhang W."/>
            <person name="Yang X."/>
            <person name="Jeffery I.B."/>
            <person name="Cooney J.C."/>
            <person name="Kagawa T.F."/>
            <person name="Liu W."/>
            <person name="Song Y."/>
            <person name="Salvetti E."/>
            <person name="Wrobel A."/>
            <person name="Rasinkangas P."/>
            <person name="Parkhill J."/>
            <person name="Rea M.C."/>
            <person name="O'Sullivan O."/>
            <person name="Ritari J."/>
            <person name="Douillard F.P."/>
            <person name="Paul Ross R."/>
            <person name="Yang R."/>
            <person name="Briner A.E."/>
            <person name="Felis G.E."/>
            <person name="de Vos W.M."/>
            <person name="Barrangou R."/>
            <person name="Klaenhammer T.R."/>
            <person name="Caufield P.W."/>
            <person name="Cui Y."/>
            <person name="Zhang H."/>
            <person name="O'Toole P.W."/>
        </authorList>
    </citation>
    <scope>NUCLEOTIDE SEQUENCE [LARGE SCALE GENOMIC DNA]</scope>
    <source>
        <strain evidence="1 2">DSM 24301</strain>
    </source>
</reference>
<evidence type="ECO:0000313" key="1">
    <source>
        <dbReference type="EMBL" id="KRO15137.1"/>
    </source>
</evidence>
<sequence length="127" mass="13627">MDITRLLIMNHIRSLTGGGVVVANLFSKPKSLGNSSSLTKAGTDQGLLELVSMAHNVDEVILGMGSLPSKSKVAQARLAKLMSMYQEDKVADKLKMLVNPDTGKPSHPLSLQGSSWKLVPVQVETKD</sequence>
<gene>
    <name evidence="1" type="ORF">IV56_GL000226</name>
</gene>